<dbReference type="AlphaFoldDB" id="A0A164TTE2"/>
<keyword evidence="8" id="KW-1185">Reference proteome</keyword>
<dbReference type="SUPFAM" id="SSF50044">
    <property type="entry name" value="SH3-domain"/>
    <property type="match status" value="1"/>
</dbReference>
<gene>
    <name evidence="7" type="ORF">SISNIDRAFT_455205</name>
</gene>
<evidence type="ECO:0000313" key="8">
    <source>
        <dbReference type="Proteomes" id="UP000076722"/>
    </source>
</evidence>
<evidence type="ECO:0000259" key="6">
    <source>
        <dbReference type="PROSITE" id="PS50002"/>
    </source>
</evidence>
<sequence>MADEKNAEAANALASAGIRHAMNSNLNDSNTSAGSASSHVNTTSTNSTTDAPSSSFGRLSSAIASRGSQLSQHLPYSPFAKGSTTSPTASSTGVTSSPTSTGGRTLPPPPPRPRPSSTSESSSDALATASRASVSPSPSAPKRSGGASGLVSSKKFGDVDVSSAKSAFATIRHGTDNKTKAPPPVAPPLPSAVSNTRSSRSFAPPPSRATPAPRREPTPPPAPEEAESTEDEAEGEWAEALYDYQGDEGTDISLHQGEKIWVVERSSDEWWTGEREGKRGLFPASYVKVL</sequence>
<evidence type="ECO:0000256" key="3">
    <source>
        <dbReference type="ARBA" id="ARBA00022490"/>
    </source>
</evidence>
<dbReference type="GO" id="GO:0006897">
    <property type="term" value="P:endocytosis"/>
    <property type="evidence" value="ECO:0007669"/>
    <property type="project" value="InterPro"/>
</dbReference>
<evidence type="ECO:0000256" key="4">
    <source>
        <dbReference type="PROSITE-ProRule" id="PRU00192"/>
    </source>
</evidence>
<feature type="compositionally biased region" description="Acidic residues" evidence="5">
    <location>
        <begin position="224"/>
        <end position="237"/>
    </location>
</feature>
<dbReference type="GO" id="GO:0051666">
    <property type="term" value="P:actin cortical patch localization"/>
    <property type="evidence" value="ECO:0007669"/>
    <property type="project" value="InterPro"/>
</dbReference>
<evidence type="ECO:0000256" key="5">
    <source>
        <dbReference type="SAM" id="MobiDB-lite"/>
    </source>
</evidence>
<name>A0A164TTE2_9AGAM</name>
<dbReference type="PANTHER" id="PTHR47174:SF3">
    <property type="entry name" value="BRIDGING INTEGRATOR 3"/>
    <property type="match status" value="1"/>
</dbReference>
<feature type="region of interest" description="Disordered" evidence="5">
    <location>
        <begin position="23"/>
        <end position="154"/>
    </location>
</feature>
<dbReference type="GO" id="GO:1990528">
    <property type="term" value="C:Rvs161p-Rvs167p complex"/>
    <property type="evidence" value="ECO:0007669"/>
    <property type="project" value="TreeGrafter"/>
</dbReference>
<dbReference type="GO" id="GO:0043332">
    <property type="term" value="C:mating projection tip"/>
    <property type="evidence" value="ECO:0007669"/>
    <property type="project" value="TreeGrafter"/>
</dbReference>
<feature type="compositionally biased region" description="Low complexity" evidence="5">
    <location>
        <begin position="35"/>
        <end position="55"/>
    </location>
</feature>
<organism evidence="7 8">
    <name type="scientific">Sistotremastrum niveocremeum HHB9708</name>
    <dbReference type="NCBI Taxonomy" id="1314777"/>
    <lineage>
        <taxon>Eukaryota</taxon>
        <taxon>Fungi</taxon>
        <taxon>Dikarya</taxon>
        <taxon>Basidiomycota</taxon>
        <taxon>Agaricomycotina</taxon>
        <taxon>Agaricomycetes</taxon>
        <taxon>Sistotremastrales</taxon>
        <taxon>Sistotremastraceae</taxon>
        <taxon>Sertulicium</taxon>
        <taxon>Sertulicium niveocremeum</taxon>
    </lineage>
</organism>
<dbReference type="InterPro" id="IPR001452">
    <property type="entry name" value="SH3_domain"/>
</dbReference>
<dbReference type="SMART" id="SM00326">
    <property type="entry name" value="SH3"/>
    <property type="match status" value="1"/>
</dbReference>
<evidence type="ECO:0000313" key="7">
    <source>
        <dbReference type="EMBL" id="KZS92623.1"/>
    </source>
</evidence>
<feature type="domain" description="SH3" evidence="6">
    <location>
        <begin position="233"/>
        <end position="290"/>
    </location>
</feature>
<keyword evidence="2 4" id="KW-0728">SH3 domain</keyword>
<evidence type="ECO:0000256" key="1">
    <source>
        <dbReference type="ARBA" id="ARBA00004496"/>
    </source>
</evidence>
<dbReference type="STRING" id="1314777.A0A164TTE2"/>
<keyword evidence="3" id="KW-0963">Cytoplasm</keyword>
<protein>
    <submittedName>
        <fullName evidence="7">SH3-domain-containing protein</fullName>
    </submittedName>
</protein>
<dbReference type="GO" id="GO:0015629">
    <property type="term" value="C:actin cytoskeleton"/>
    <property type="evidence" value="ECO:0007669"/>
    <property type="project" value="TreeGrafter"/>
</dbReference>
<dbReference type="Gene3D" id="2.30.30.40">
    <property type="entry name" value="SH3 Domains"/>
    <property type="match status" value="1"/>
</dbReference>
<dbReference type="Pfam" id="PF00018">
    <property type="entry name" value="SH3_1"/>
    <property type="match status" value="1"/>
</dbReference>
<dbReference type="CDD" id="cd00174">
    <property type="entry name" value="SH3"/>
    <property type="match status" value="1"/>
</dbReference>
<accession>A0A164TTE2</accession>
<evidence type="ECO:0000256" key="2">
    <source>
        <dbReference type="ARBA" id="ARBA00022443"/>
    </source>
</evidence>
<dbReference type="PRINTS" id="PR00452">
    <property type="entry name" value="SH3DOMAIN"/>
</dbReference>
<dbReference type="InterPro" id="IPR036028">
    <property type="entry name" value="SH3-like_dom_sf"/>
</dbReference>
<proteinExistence type="predicted"/>
<dbReference type="GO" id="GO:0008289">
    <property type="term" value="F:lipid binding"/>
    <property type="evidence" value="ECO:0007669"/>
    <property type="project" value="TreeGrafter"/>
</dbReference>
<feature type="compositionally biased region" description="Polar residues" evidence="5">
    <location>
        <begin position="23"/>
        <end position="34"/>
    </location>
</feature>
<dbReference type="Proteomes" id="UP000076722">
    <property type="component" value="Unassembled WGS sequence"/>
</dbReference>
<feature type="region of interest" description="Disordered" evidence="5">
    <location>
        <begin position="170"/>
        <end position="237"/>
    </location>
</feature>
<dbReference type="PANTHER" id="PTHR47174">
    <property type="entry name" value="BRIDGING INTEGRATOR 3"/>
    <property type="match status" value="1"/>
</dbReference>
<dbReference type="GO" id="GO:0097320">
    <property type="term" value="P:plasma membrane tubulation"/>
    <property type="evidence" value="ECO:0007669"/>
    <property type="project" value="TreeGrafter"/>
</dbReference>
<dbReference type="InterPro" id="IPR046982">
    <property type="entry name" value="BIN3/RVS161-like"/>
</dbReference>
<feature type="compositionally biased region" description="Pro residues" evidence="5">
    <location>
        <begin position="181"/>
        <end position="190"/>
    </location>
</feature>
<comment type="subcellular location">
    <subcellularLocation>
        <location evidence="1">Cytoplasm</location>
    </subcellularLocation>
</comment>
<dbReference type="GO" id="GO:0031097">
    <property type="term" value="C:medial cortex"/>
    <property type="evidence" value="ECO:0007669"/>
    <property type="project" value="TreeGrafter"/>
</dbReference>
<feature type="compositionally biased region" description="Low complexity" evidence="5">
    <location>
        <begin position="115"/>
        <end position="144"/>
    </location>
</feature>
<dbReference type="PROSITE" id="PS50002">
    <property type="entry name" value="SH3"/>
    <property type="match status" value="1"/>
</dbReference>
<feature type="compositionally biased region" description="Low complexity" evidence="5">
    <location>
        <begin position="191"/>
        <end position="202"/>
    </location>
</feature>
<feature type="compositionally biased region" description="Polar residues" evidence="5">
    <location>
        <begin position="56"/>
        <end position="74"/>
    </location>
</feature>
<reference evidence="7 8" key="1">
    <citation type="journal article" date="2016" name="Mol. Biol. Evol.">
        <title>Comparative Genomics of Early-Diverging Mushroom-Forming Fungi Provides Insights into the Origins of Lignocellulose Decay Capabilities.</title>
        <authorList>
            <person name="Nagy L.G."/>
            <person name="Riley R."/>
            <person name="Tritt A."/>
            <person name="Adam C."/>
            <person name="Daum C."/>
            <person name="Floudas D."/>
            <person name="Sun H."/>
            <person name="Yadav J.S."/>
            <person name="Pangilinan J."/>
            <person name="Larsson K.H."/>
            <person name="Matsuura K."/>
            <person name="Barry K."/>
            <person name="Labutti K."/>
            <person name="Kuo R."/>
            <person name="Ohm R.A."/>
            <person name="Bhattacharya S.S."/>
            <person name="Shirouzu T."/>
            <person name="Yoshinaga Y."/>
            <person name="Martin F.M."/>
            <person name="Grigoriev I.V."/>
            <person name="Hibbett D.S."/>
        </authorList>
    </citation>
    <scope>NUCLEOTIDE SEQUENCE [LARGE SCALE GENOMIC DNA]</scope>
    <source>
        <strain evidence="7 8">HHB9708</strain>
    </source>
</reference>
<dbReference type="OrthoDB" id="10255128at2759"/>
<dbReference type="EMBL" id="KV419409">
    <property type="protein sequence ID" value="KZS92623.1"/>
    <property type="molecule type" value="Genomic_DNA"/>
</dbReference>
<feature type="compositionally biased region" description="Low complexity" evidence="5">
    <location>
        <begin position="83"/>
        <end position="105"/>
    </location>
</feature>
<dbReference type="PRINTS" id="PR00499">
    <property type="entry name" value="P67PHOX"/>
</dbReference>